<keyword evidence="6" id="KW-1185">Reference proteome</keyword>
<keyword evidence="3" id="KW-0862">Zinc</keyword>
<dbReference type="RefSeq" id="WP_176612428.1">
    <property type="nucleotide sequence ID" value="NZ_JABXXR010000008.1"/>
</dbReference>
<dbReference type="GO" id="GO:0005509">
    <property type="term" value="F:calcium ion binding"/>
    <property type="evidence" value="ECO:0007669"/>
    <property type="project" value="TreeGrafter"/>
</dbReference>
<evidence type="ECO:0000313" key="6">
    <source>
        <dbReference type="Proteomes" id="UP000585665"/>
    </source>
</evidence>
<protein>
    <submittedName>
        <fullName evidence="5">SMP-30/gluconolactonase/LRE family protein</fullName>
    </submittedName>
</protein>
<proteinExistence type="inferred from homology"/>
<dbReference type="SUPFAM" id="SSF63829">
    <property type="entry name" value="Calcium-dependent phosphotriesterase"/>
    <property type="match status" value="1"/>
</dbReference>
<dbReference type="PRINTS" id="PR01790">
    <property type="entry name" value="SMP30FAMILY"/>
</dbReference>
<evidence type="ECO:0000259" key="4">
    <source>
        <dbReference type="Pfam" id="PF08450"/>
    </source>
</evidence>
<feature type="binding site" evidence="3">
    <location>
        <position position="109"/>
    </location>
    <ligand>
        <name>substrate</name>
    </ligand>
</feature>
<name>A0A850P8W6_9PROT</name>
<dbReference type="PANTHER" id="PTHR10907">
    <property type="entry name" value="REGUCALCIN"/>
    <property type="match status" value="1"/>
</dbReference>
<dbReference type="GO" id="GO:0004341">
    <property type="term" value="F:gluconolactonase activity"/>
    <property type="evidence" value="ECO:0007669"/>
    <property type="project" value="TreeGrafter"/>
</dbReference>
<dbReference type="Pfam" id="PF08450">
    <property type="entry name" value="SGL"/>
    <property type="match status" value="1"/>
</dbReference>
<keyword evidence="3" id="KW-0479">Metal-binding</keyword>
<feature type="binding site" evidence="3">
    <location>
        <position position="161"/>
    </location>
    <ligand>
        <name>a divalent metal cation</name>
        <dbReference type="ChEBI" id="CHEBI:60240"/>
    </ligand>
</feature>
<dbReference type="Proteomes" id="UP000585665">
    <property type="component" value="Unassembled WGS sequence"/>
</dbReference>
<feature type="active site" description="Proton donor/acceptor" evidence="2">
    <location>
        <position position="208"/>
    </location>
</feature>
<comment type="caution">
    <text evidence="5">The sequence shown here is derived from an EMBL/GenBank/DDBJ whole genome shotgun (WGS) entry which is preliminary data.</text>
</comment>
<dbReference type="AlphaFoldDB" id="A0A850P8W6"/>
<evidence type="ECO:0000256" key="2">
    <source>
        <dbReference type="PIRSR" id="PIRSR605511-1"/>
    </source>
</evidence>
<dbReference type="PANTHER" id="PTHR10907:SF47">
    <property type="entry name" value="REGUCALCIN"/>
    <property type="match status" value="1"/>
</dbReference>
<evidence type="ECO:0000256" key="3">
    <source>
        <dbReference type="PIRSR" id="PIRSR605511-2"/>
    </source>
</evidence>
<dbReference type="InterPro" id="IPR011042">
    <property type="entry name" value="6-blade_b-propeller_TolB-like"/>
</dbReference>
<gene>
    <name evidence="5" type="ORF">HUK82_02370</name>
</gene>
<dbReference type="InterPro" id="IPR013658">
    <property type="entry name" value="SGL"/>
</dbReference>
<reference evidence="5 6" key="1">
    <citation type="submission" date="2020-06" db="EMBL/GenBank/DDBJ databases">
        <title>Description of novel acetic acid bacteria.</title>
        <authorList>
            <person name="Sombolestani A."/>
        </authorList>
    </citation>
    <scope>NUCLEOTIDE SEQUENCE [LARGE SCALE GENOMIC DNA]</scope>
    <source>
        <strain evidence="5 6">LMG 27010</strain>
    </source>
</reference>
<accession>A0A850P8W6</accession>
<evidence type="ECO:0000256" key="1">
    <source>
        <dbReference type="ARBA" id="ARBA00008853"/>
    </source>
</evidence>
<dbReference type="InterPro" id="IPR005511">
    <property type="entry name" value="SMP-30"/>
</dbReference>
<sequence>MTASALSGAVSGPLVCAWDLKAELGEGPVWHEVEQALFFVDINGRAIHRLDPATGEKRSWTVPGRPGFVVPTPTRLLLCGMQDGLHWFDPATGTCDLDTVVEPERPGNRLNDGWVDPTGRLWFGTMHDAESEPTGSLYSVAHGADGKLHVVRHDEGYVVTNGPTVSPDGTTLYHNDSANQLIYAFDLRPDGQLANRRVFARLADGHPDGVVADSAGVLWVGTWQGGRVSRFAPDGTELEPLPIPARNVTKVAFGGADHRTLFITTARKDTDAATLAELPLTGGLFSIRVTTPGQAQAAFRLDRSIVL</sequence>
<evidence type="ECO:0000313" key="5">
    <source>
        <dbReference type="EMBL" id="NVN39413.1"/>
    </source>
</evidence>
<dbReference type="EMBL" id="JABXXR010000008">
    <property type="protein sequence ID" value="NVN39413.1"/>
    <property type="molecule type" value="Genomic_DNA"/>
</dbReference>
<feature type="binding site" evidence="3">
    <location>
        <position position="111"/>
    </location>
    <ligand>
        <name>substrate</name>
    </ligand>
</feature>
<feature type="binding site" evidence="3">
    <location>
        <position position="26"/>
    </location>
    <ligand>
        <name>a divalent metal cation</name>
        <dbReference type="ChEBI" id="CHEBI:60240"/>
    </ligand>
</feature>
<dbReference type="GO" id="GO:0019853">
    <property type="term" value="P:L-ascorbic acid biosynthetic process"/>
    <property type="evidence" value="ECO:0007669"/>
    <property type="project" value="TreeGrafter"/>
</dbReference>
<organism evidence="5 6">
    <name type="scientific">Ameyamaea chiangmaiensis</name>
    <dbReference type="NCBI Taxonomy" id="442969"/>
    <lineage>
        <taxon>Bacteria</taxon>
        <taxon>Pseudomonadati</taxon>
        <taxon>Pseudomonadota</taxon>
        <taxon>Alphaproteobacteria</taxon>
        <taxon>Acetobacterales</taxon>
        <taxon>Acetobacteraceae</taxon>
        <taxon>Ameyamaea</taxon>
    </lineage>
</organism>
<feature type="domain" description="SMP-30/Gluconolactonase/LRE-like region" evidence="4">
    <location>
        <begin position="24"/>
        <end position="267"/>
    </location>
</feature>
<feature type="binding site" evidence="3">
    <location>
        <position position="208"/>
    </location>
    <ligand>
        <name>a divalent metal cation</name>
        <dbReference type="ChEBI" id="CHEBI:60240"/>
    </ligand>
</feature>
<dbReference type="Gene3D" id="2.120.10.30">
    <property type="entry name" value="TolB, C-terminal domain"/>
    <property type="match status" value="1"/>
</dbReference>
<comment type="cofactor">
    <cofactor evidence="3">
        <name>Zn(2+)</name>
        <dbReference type="ChEBI" id="CHEBI:29105"/>
    </cofactor>
    <text evidence="3">Binds 1 divalent metal cation per subunit.</text>
</comment>
<comment type="similarity">
    <text evidence="1">Belongs to the SMP-30/CGR1 family.</text>
</comment>